<dbReference type="Gene3D" id="2.60.120.620">
    <property type="entry name" value="q2cbj1_9rhob like domain"/>
    <property type="match status" value="1"/>
</dbReference>
<dbReference type="InterPro" id="IPR008775">
    <property type="entry name" value="Phytyl_CoA_dOase-like"/>
</dbReference>
<keyword evidence="1" id="KW-0223">Dioxygenase</keyword>
<gene>
    <name evidence="1" type="ORF">GCM10023215_35140</name>
</gene>
<comment type="caution">
    <text evidence="1">The sequence shown here is derived from an EMBL/GenBank/DDBJ whole genome shotgun (WGS) entry which is preliminary data.</text>
</comment>
<evidence type="ECO:0000313" key="1">
    <source>
        <dbReference type="EMBL" id="GAA4694492.1"/>
    </source>
</evidence>
<organism evidence="1 2">
    <name type="scientific">Pseudonocardia yuanmonensis</name>
    <dbReference type="NCBI Taxonomy" id="1095914"/>
    <lineage>
        <taxon>Bacteria</taxon>
        <taxon>Bacillati</taxon>
        <taxon>Actinomycetota</taxon>
        <taxon>Actinomycetes</taxon>
        <taxon>Pseudonocardiales</taxon>
        <taxon>Pseudonocardiaceae</taxon>
        <taxon>Pseudonocardia</taxon>
    </lineage>
</organism>
<accession>A0ABP8WS22</accession>
<dbReference type="Pfam" id="PF05721">
    <property type="entry name" value="PhyH"/>
    <property type="match status" value="1"/>
</dbReference>
<name>A0ABP8WS22_9PSEU</name>
<dbReference type="RefSeq" id="WP_345381647.1">
    <property type="nucleotide sequence ID" value="NZ_BAABIC010000011.1"/>
</dbReference>
<keyword evidence="1" id="KW-0560">Oxidoreductase</keyword>
<dbReference type="Proteomes" id="UP001500325">
    <property type="component" value="Unassembled WGS sequence"/>
</dbReference>
<dbReference type="GO" id="GO:0051213">
    <property type="term" value="F:dioxygenase activity"/>
    <property type="evidence" value="ECO:0007669"/>
    <property type="project" value="UniProtKB-KW"/>
</dbReference>
<dbReference type="SUPFAM" id="SSF51197">
    <property type="entry name" value="Clavaminate synthase-like"/>
    <property type="match status" value="1"/>
</dbReference>
<dbReference type="EMBL" id="BAABIC010000011">
    <property type="protein sequence ID" value="GAA4694492.1"/>
    <property type="molecule type" value="Genomic_DNA"/>
</dbReference>
<protein>
    <submittedName>
        <fullName evidence="1">Phytanoyl-CoA dioxygenase family protein</fullName>
    </submittedName>
</protein>
<keyword evidence="2" id="KW-1185">Reference proteome</keyword>
<evidence type="ECO:0000313" key="2">
    <source>
        <dbReference type="Proteomes" id="UP001500325"/>
    </source>
</evidence>
<reference evidence="2" key="1">
    <citation type="journal article" date="2019" name="Int. J. Syst. Evol. Microbiol.">
        <title>The Global Catalogue of Microorganisms (GCM) 10K type strain sequencing project: providing services to taxonomists for standard genome sequencing and annotation.</title>
        <authorList>
            <consortium name="The Broad Institute Genomics Platform"/>
            <consortium name="The Broad Institute Genome Sequencing Center for Infectious Disease"/>
            <person name="Wu L."/>
            <person name="Ma J."/>
        </authorList>
    </citation>
    <scope>NUCLEOTIDE SEQUENCE [LARGE SCALE GENOMIC DNA]</scope>
    <source>
        <strain evidence="2">JCM 18055</strain>
    </source>
</reference>
<sequence length="260" mass="27874">MTVLSPAQVRAFVDDGVVRLEEAFPRALADECRALLWEQVRAETGATPDDPATWTVPVHRIPGRADAPFRRAATTERLHGALDQLVGPGRWHPRLGLGTFPIRLPHPDDPGDAGWHVEGSFAGPDGGFRLNLRSRNRALLMLFLFSEVGEADAPTKVRIGSHREAARLLAPHGNEGADFFAFAGEAVPATADLPVALATGLPGDVYLVHPFLVHSAQPHRGTRPRFMAQPPLDPTGLLDLHATDPTPVEEPVLAALAAAG</sequence>
<proteinExistence type="predicted"/>